<dbReference type="GO" id="GO:0003700">
    <property type="term" value="F:DNA-binding transcription factor activity"/>
    <property type="evidence" value="ECO:0007669"/>
    <property type="project" value="InterPro"/>
</dbReference>
<dbReference type="AlphaFoldDB" id="A0A0S2F5P7"/>
<evidence type="ECO:0000259" key="5">
    <source>
        <dbReference type="PROSITE" id="PS50931"/>
    </source>
</evidence>
<feature type="domain" description="HTH lysR-type" evidence="5">
    <location>
        <begin position="8"/>
        <end position="65"/>
    </location>
</feature>
<proteinExistence type="inferred from homology"/>
<organism evidence="6 7">
    <name type="scientific">Lysobacter antibioticus</name>
    <dbReference type="NCBI Taxonomy" id="84531"/>
    <lineage>
        <taxon>Bacteria</taxon>
        <taxon>Pseudomonadati</taxon>
        <taxon>Pseudomonadota</taxon>
        <taxon>Gammaproteobacteria</taxon>
        <taxon>Lysobacterales</taxon>
        <taxon>Lysobacteraceae</taxon>
        <taxon>Lysobacter</taxon>
    </lineage>
</organism>
<dbReference type="Gene3D" id="3.40.190.10">
    <property type="entry name" value="Periplasmic binding protein-like II"/>
    <property type="match status" value="2"/>
</dbReference>
<evidence type="ECO:0000256" key="4">
    <source>
        <dbReference type="ARBA" id="ARBA00023163"/>
    </source>
</evidence>
<dbReference type="InterPro" id="IPR036390">
    <property type="entry name" value="WH_DNA-bd_sf"/>
</dbReference>
<dbReference type="KEGG" id="lab:LA76x_0620"/>
<name>A0A0S2F5P7_LYSAN</name>
<dbReference type="PANTHER" id="PTHR30537">
    <property type="entry name" value="HTH-TYPE TRANSCRIPTIONAL REGULATOR"/>
    <property type="match status" value="1"/>
</dbReference>
<comment type="similarity">
    <text evidence="1">Belongs to the LysR transcriptional regulatory family.</text>
</comment>
<dbReference type="InterPro" id="IPR005119">
    <property type="entry name" value="LysR_subst-bd"/>
</dbReference>
<dbReference type="eggNOG" id="COG0583">
    <property type="taxonomic scope" value="Bacteria"/>
</dbReference>
<dbReference type="PATRIC" id="fig|84531.8.peg.646"/>
<evidence type="ECO:0000313" key="7">
    <source>
        <dbReference type="Proteomes" id="UP000060787"/>
    </source>
</evidence>
<keyword evidence="2" id="KW-0805">Transcription regulation</keyword>
<evidence type="ECO:0000256" key="3">
    <source>
        <dbReference type="ARBA" id="ARBA00023125"/>
    </source>
</evidence>
<dbReference type="EMBL" id="CP011129">
    <property type="protein sequence ID" value="ALN78781.1"/>
    <property type="molecule type" value="Genomic_DNA"/>
</dbReference>
<dbReference type="Gene3D" id="1.10.10.10">
    <property type="entry name" value="Winged helix-like DNA-binding domain superfamily/Winged helix DNA-binding domain"/>
    <property type="match status" value="1"/>
</dbReference>
<dbReference type="PROSITE" id="PS50931">
    <property type="entry name" value="HTH_LYSR"/>
    <property type="match status" value="1"/>
</dbReference>
<evidence type="ECO:0000313" key="6">
    <source>
        <dbReference type="EMBL" id="ALN78781.1"/>
    </source>
</evidence>
<keyword evidence="4" id="KW-0804">Transcription</keyword>
<sequence>MHSSKSLPPLDGLNAVIAARDTGSFTAAAERLGLTHGAVSRRVHAVEHWLGTAVFERHGRGVRATPAGQRFIAQVEQALSAISDSADRWRPRRELPVIRLSVVPSFARLWLLPRMRLLQDVPAQRRVELTIEHRLADLSGGEVDLAVRYGKGPWRDSSAQLLFKERLLPVASPDLAAELGGHPSASRLADAPLLHDSDTSQWRAWLKAQGAAYRSKAADRRFEDYDLVLAAAKSGLGVALLRAPLADEAIASGQLVRVSKAWLANPASHYLVMRSGESRGMVLEAAAKLLALSAPLRR</sequence>
<dbReference type="Proteomes" id="UP000060787">
    <property type="component" value="Chromosome"/>
</dbReference>
<dbReference type="GO" id="GO:0006351">
    <property type="term" value="P:DNA-templated transcription"/>
    <property type="evidence" value="ECO:0007669"/>
    <property type="project" value="TreeGrafter"/>
</dbReference>
<keyword evidence="7" id="KW-1185">Reference proteome</keyword>
<accession>A0A0S2F5P7</accession>
<evidence type="ECO:0000256" key="2">
    <source>
        <dbReference type="ARBA" id="ARBA00023015"/>
    </source>
</evidence>
<dbReference type="GO" id="GO:0043565">
    <property type="term" value="F:sequence-specific DNA binding"/>
    <property type="evidence" value="ECO:0007669"/>
    <property type="project" value="TreeGrafter"/>
</dbReference>
<reference evidence="6 7" key="1">
    <citation type="journal article" date="2015" name="BMC Genomics">
        <title>Comparative genomics and metabolic profiling of the genus Lysobacter.</title>
        <authorList>
            <person name="de Bruijn I."/>
            <person name="Cheng X."/>
            <person name="de Jager V."/>
            <person name="Exposito R.G."/>
            <person name="Watrous J."/>
            <person name="Patel N."/>
            <person name="Postma J."/>
            <person name="Dorrestein P.C."/>
            <person name="Kobayashi D."/>
            <person name="Raaijmakers J.M."/>
        </authorList>
    </citation>
    <scope>NUCLEOTIDE SEQUENCE [LARGE SCALE GENOMIC DNA]</scope>
    <source>
        <strain evidence="6 7">76</strain>
    </source>
</reference>
<dbReference type="SUPFAM" id="SSF53850">
    <property type="entry name" value="Periplasmic binding protein-like II"/>
    <property type="match status" value="1"/>
</dbReference>
<dbReference type="Pfam" id="PF03466">
    <property type="entry name" value="LysR_substrate"/>
    <property type="match status" value="1"/>
</dbReference>
<gene>
    <name evidence="6" type="ORF">LA76x_0620</name>
</gene>
<dbReference type="InterPro" id="IPR058163">
    <property type="entry name" value="LysR-type_TF_proteobact-type"/>
</dbReference>
<dbReference type="Pfam" id="PF00126">
    <property type="entry name" value="HTH_1"/>
    <property type="match status" value="1"/>
</dbReference>
<dbReference type="RefSeq" id="WP_082647651.1">
    <property type="nucleotide sequence ID" value="NZ_CP011129.1"/>
</dbReference>
<dbReference type="InterPro" id="IPR000847">
    <property type="entry name" value="LysR_HTH_N"/>
</dbReference>
<dbReference type="SUPFAM" id="SSF46785">
    <property type="entry name" value="Winged helix' DNA-binding domain"/>
    <property type="match status" value="1"/>
</dbReference>
<protein>
    <submittedName>
        <fullName evidence="6">Bacterial regulatory helix-turn-helix, lysR family protein</fullName>
    </submittedName>
</protein>
<keyword evidence="3" id="KW-0238">DNA-binding</keyword>
<evidence type="ECO:0000256" key="1">
    <source>
        <dbReference type="ARBA" id="ARBA00009437"/>
    </source>
</evidence>
<dbReference type="PANTHER" id="PTHR30537:SF79">
    <property type="entry name" value="TRANSCRIPTIONAL REGULATOR-RELATED"/>
    <property type="match status" value="1"/>
</dbReference>
<dbReference type="InterPro" id="IPR036388">
    <property type="entry name" value="WH-like_DNA-bd_sf"/>
</dbReference>
<dbReference type="STRING" id="84531.LA76x_0620"/>